<keyword evidence="1" id="KW-0472">Membrane</keyword>
<feature type="transmembrane region" description="Helical" evidence="1">
    <location>
        <begin position="20"/>
        <end position="38"/>
    </location>
</feature>
<keyword evidence="1" id="KW-1133">Transmembrane helix</keyword>
<sequence>MAGLVLRQLLDGRSGSQQGGAFTLRLLGTGLAFTLFTLRLPTLLLLAVGGGLPLALFTLGLLLFTLAFTALTGFPLGAFTGLRPLLLLPANPLLPLGFLTGEAGFVFTLFTGEGR</sequence>
<feature type="non-terminal residue" evidence="2">
    <location>
        <position position="115"/>
    </location>
</feature>
<reference evidence="2 3" key="1">
    <citation type="submission" date="2019-12" db="EMBL/GenBank/DDBJ databases">
        <title>Genome sequence of Streptomyces bambusae.</title>
        <authorList>
            <person name="Bansal K."/>
            <person name="Choksket S."/>
            <person name="Korpole S."/>
            <person name="Patil P.B."/>
        </authorList>
    </citation>
    <scope>NUCLEOTIDE SEQUENCE [LARGE SCALE GENOMIC DNA]</scope>
    <source>
        <strain evidence="2 3">SK60</strain>
    </source>
</reference>
<feature type="transmembrane region" description="Helical" evidence="1">
    <location>
        <begin position="45"/>
        <end position="73"/>
    </location>
</feature>
<accession>A0ABS6ZIS0</accession>
<gene>
    <name evidence="2" type="ORF">GPJ59_36025</name>
</gene>
<proteinExistence type="predicted"/>
<organism evidence="2 3">
    <name type="scientific">Streptomyces bambusae</name>
    <dbReference type="NCBI Taxonomy" id="1550616"/>
    <lineage>
        <taxon>Bacteria</taxon>
        <taxon>Bacillati</taxon>
        <taxon>Actinomycetota</taxon>
        <taxon>Actinomycetes</taxon>
        <taxon>Kitasatosporales</taxon>
        <taxon>Streptomycetaceae</taxon>
        <taxon>Streptomyces</taxon>
    </lineage>
</organism>
<name>A0ABS6ZIS0_9ACTN</name>
<evidence type="ECO:0000313" key="2">
    <source>
        <dbReference type="EMBL" id="MBW5487083.1"/>
    </source>
</evidence>
<keyword evidence="3" id="KW-1185">Reference proteome</keyword>
<dbReference type="EMBL" id="WTFF01000613">
    <property type="protein sequence ID" value="MBW5487083.1"/>
    <property type="molecule type" value="Genomic_DNA"/>
</dbReference>
<protein>
    <submittedName>
        <fullName evidence="2">Uncharacterized protein</fullName>
    </submittedName>
</protein>
<evidence type="ECO:0000313" key="3">
    <source>
        <dbReference type="Proteomes" id="UP000812013"/>
    </source>
</evidence>
<keyword evidence="1" id="KW-0812">Transmembrane</keyword>
<dbReference type="Proteomes" id="UP000812013">
    <property type="component" value="Unassembled WGS sequence"/>
</dbReference>
<feature type="transmembrane region" description="Helical" evidence="1">
    <location>
        <begin position="93"/>
        <end position="112"/>
    </location>
</feature>
<evidence type="ECO:0000256" key="1">
    <source>
        <dbReference type="SAM" id="Phobius"/>
    </source>
</evidence>
<comment type="caution">
    <text evidence="2">The sequence shown here is derived from an EMBL/GenBank/DDBJ whole genome shotgun (WGS) entry which is preliminary data.</text>
</comment>